<dbReference type="InterPro" id="IPR028082">
    <property type="entry name" value="Peripla_BP_I"/>
</dbReference>
<dbReference type="SUPFAM" id="SSF53822">
    <property type="entry name" value="Periplasmic binding protein-like I"/>
    <property type="match status" value="1"/>
</dbReference>
<dbReference type="Proteomes" id="UP000193228">
    <property type="component" value="Unassembled WGS sequence"/>
</dbReference>
<feature type="chain" id="PRO_5012214349" evidence="3">
    <location>
        <begin position="22"/>
        <end position="391"/>
    </location>
</feature>
<dbReference type="CDD" id="cd06333">
    <property type="entry name" value="PBP1_ABC_RPA1789-like"/>
    <property type="match status" value="1"/>
</dbReference>
<keyword evidence="2 3" id="KW-0732">Signal</keyword>
<dbReference type="EMBL" id="FXAT01000005">
    <property type="protein sequence ID" value="SMG49902.1"/>
    <property type="molecule type" value="Genomic_DNA"/>
</dbReference>
<dbReference type="STRING" id="1515439.SAMN06265784_105204"/>
<dbReference type="InterPro" id="IPR028081">
    <property type="entry name" value="Leu-bd"/>
</dbReference>
<dbReference type="Gene3D" id="3.40.50.2300">
    <property type="match status" value="2"/>
</dbReference>
<dbReference type="PANTHER" id="PTHR30483:SF38">
    <property type="entry name" value="BLR7848 PROTEIN"/>
    <property type="match status" value="1"/>
</dbReference>
<dbReference type="InterPro" id="IPR051010">
    <property type="entry name" value="BCAA_transport"/>
</dbReference>
<dbReference type="Pfam" id="PF13458">
    <property type="entry name" value="Peripla_BP_6"/>
    <property type="match status" value="1"/>
</dbReference>
<feature type="domain" description="Leucine-binding protein" evidence="4">
    <location>
        <begin position="27"/>
        <end position="384"/>
    </location>
</feature>
<name>A0A1X7L9E5_9BURK</name>
<evidence type="ECO:0000313" key="6">
    <source>
        <dbReference type="Proteomes" id="UP000193228"/>
    </source>
</evidence>
<dbReference type="PANTHER" id="PTHR30483">
    <property type="entry name" value="LEUCINE-SPECIFIC-BINDING PROTEIN"/>
    <property type="match status" value="1"/>
</dbReference>
<accession>A0A1X7L9E5</accession>
<dbReference type="OrthoDB" id="5290698at2"/>
<dbReference type="RefSeq" id="WP_085485188.1">
    <property type="nucleotide sequence ID" value="NZ_FXAT01000005.1"/>
</dbReference>
<organism evidence="5 6">
    <name type="scientific">Paraburkholderia susongensis</name>
    <dbReference type="NCBI Taxonomy" id="1515439"/>
    <lineage>
        <taxon>Bacteria</taxon>
        <taxon>Pseudomonadati</taxon>
        <taxon>Pseudomonadota</taxon>
        <taxon>Betaproteobacteria</taxon>
        <taxon>Burkholderiales</taxon>
        <taxon>Burkholderiaceae</taxon>
        <taxon>Paraburkholderia</taxon>
    </lineage>
</organism>
<evidence type="ECO:0000313" key="5">
    <source>
        <dbReference type="EMBL" id="SMG49902.1"/>
    </source>
</evidence>
<evidence type="ECO:0000259" key="4">
    <source>
        <dbReference type="Pfam" id="PF13458"/>
    </source>
</evidence>
<evidence type="ECO:0000256" key="2">
    <source>
        <dbReference type="ARBA" id="ARBA00022729"/>
    </source>
</evidence>
<sequence>MRFLALIMGLALFGAVASSQAQEKPNYKIGIVTATTGSASVIAAPANNAIALFEEQLAAQKNLPFTVQFIKYDDASDPTKSVNAVRKLIQDDKVDVVVCCTTTPSSLAINKVIEDSKVTAISMSAGAAVVEPVSEKRYMFKTPITDRLMINYTLDEMKRKGIKTVAFMGLDDAYGEGAWVEFKELAAKKGIRIVADERFSRGDTNFAPQALRVVRANPDAVYFHAIPPSAALAHEALKRVGYKGPIYHGAGSPTSSFIAIGKQSVEGAIVGATPITVYKELPKDNPLVPVITSFVNAYDTKYGQGKAEIFATQGYDAVGLAVDALKRYTASGKKGDLAQRRMDIRDILENTHDYIGTVGIFNYSPTDHVGLDTRTLFLVQVKNGQFKLLKD</sequence>
<gene>
    <name evidence="5" type="ORF">SAMN06265784_105204</name>
</gene>
<dbReference type="AlphaFoldDB" id="A0A1X7L9E5"/>
<keyword evidence="6" id="KW-1185">Reference proteome</keyword>
<evidence type="ECO:0000256" key="3">
    <source>
        <dbReference type="SAM" id="SignalP"/>
    </source>
</evidence>
<evidence type="ECO:0000256" key="1">
    <source>
        <dbReference type="ARBA" id="ARBA00010062"/>
    </source>
</evidence>
<proteinExistence type="inferred from homology"/>
<reference evidence="6" key="1">
    <citation type="submission" date="2017-04" db="EMBL/GenBank/DDBJ databases">
        <authorList>
            <person name="Varghese N."/>
            <person name="Submissions S."/>
        </authorList>
    </citation>
    <scope>NUCLEOTIDE SEQUENCE [LARGE SCALE GENOMIC DNA]</scope>
    <source>
        <strain evidence="6">LMG 29540</strain>
    </source>
</reference>
<comment type="similarity">
    <text evidence="1">Belongs to the leucine-binding protein family.</text>
</comment>
<feature type="signal peptide" evidence="3">
    <location>
        <begin position="1"/>
        <end position="21"/>
    </location>
</feature>
<protein>
    <submittedName>
        <fullName evidence="5">Branched-chain amino acid transport system substrate-binding protein</fullName>
    </submittedName>
</protein>